<accession>A0AA88DW43</accession>
<dbReference type="PANTHER" id="PTHR33223:SF9">
    <property type="entry name" value="RETROTRANSPOSON GAG DOMAIN-CONTAINING PROTEIN"/>
    <property type="match status" value="1"/>
</dbReference>
<keyword evidence="5" id="KW-1185">Reference proteome</keyword>
<dbReference type="EMBL" id="BTGU01000133">
    <property type="protein sequence ID" value="GMN62683.1"/>
    <property type="molecule type" value="Genomic_DNA"/>
</dbReference>
<gene>
    <name evidence="4" type="ORF">TIFTF001_031758</name>
</gene>
<feature type="region of interest" description="Disordered" evidence="2">
    <location>
        <begin position="31"/>
        <end position="53"/>
    </location>
</feature>
<feature type="domain" description="Retrotransposon gag" evidence="3">
    <location>
        <begin position="286"/>
        <end position="378"/>
    </location>
</feature>
<evidence type="ECO:0000259" key="3">
    <source>
        <dbReference type="Pfam" id="PF03732"/>
    </source>
</evidence>
<proteinExistence type="predicted"/>
<protein>
    <recommendedName>
        <fullName evidence="3">Retrotransposon gag domain-containing protein</fullName>
    </recommendedName>
</protein>
<feature type="compositionally biased region" description="Polar residues" evidence="2">
    <location>
        <begin position="38"/>
        <end position="53"/>
    </location>
</feature>
<feature type="coiled-coil region" evidence="1">
    <location>
        <begin position="58"/>
        <end position="99"/>
    </location>
</feature>
<name>A0AA88DW43_FICCA</name>
<evidence type="ECO:0000313" key="5">
    <source>
        <dbReference type="Proteomes" id="UP001187192"/>
    </source>
</evidence>
<reference evidence="4" key="1">
    <citation type="submission" date="2023-07" db="EMBL/GenBank/DDBJ databases">
        <title>draft genome sequence of fig (Ficus carica).</title>
        <authorList>
            <person name="Takahashi T."/>
            <person name="Nishimura K."/>
        </authorList>
    </citation>
    <scope>NUCLEOTIDE SEQUENCE</scope>
</reference>
<organism evidence="4 5">
    <name type="scientific">Ficus carica</name>
    <name type="common">Common fig</name>
    <dbReference type="NCBI Taxonomy" id="3494"/>
    <lineage>
        <taxon>Eukaryota</taxon>
        <taxon>Viridiplantae</taxon>
        <taxon>Streptophyta</taxon>
        <taxon>Embryophyta</taxon>
        <taxon>Tracheophyta</taxon>
        <taxon>Spermatophyta</taxon>
        <taxon>Magnoliopsida</taxon>
        <taxon>eudicotyledons</taxon>
        <taxon>Gunneridae</taxon>
        <taxon>Pentapetalae</taxon>
        <taxon>rosids</taxon>
        <taxon>fabids</taxon>
        <taxon>Rosales</taxon>
        <taxon>Moraceae</taxon>
        <taxon>Ficeae</taxon>
        <taxon>Ficus</taxon>
    </lineage>
</organism>
<dbReference type="InterPro" id="IPR005162">
    <property type="entry name" value="Retrotrans_gag_dom"/>
</dbReference>
<comment type="caution">
    <text evidence="4">The sequence shown here is derived from an EMBL/GenBank/DDBJ whole genome shotgun (WGS) entry which is preliminary data.</text>
</comment>
<keyword evidence="1" id="KW-0175">Coiled coil</keyword>
<evidence type="ECO:0000256" key="2">
    <source>
        <dbReference type="SAM" id="MobiDB-lite"/>
    </source>
</evidence>
<evidence type="ECO:0000313" key="4">
    <source>
        <dbReference type="EMBL" id="GMN62683.1"/>
    </source>
</evidence>
<dbReference type="PANTHER" id="PTHR33223">
    <property type="entry name" value="CCHC-TYPE DOMAIN-CONTAINING PROTEIN"/>
    <property type="match status" value="1"/>
</dbReference>
<evidence type="ECO:0000256" key="1">
    <source>
        <dbReference type="SAM" id="Coils"/>
    </source>
</evidence>
<dbReference type="Pfam" id="PF03732">
    <property type="entry name" value="Retrotrans_gag"/>
    <property type="match status" value="1"/>
</dbReference>
<dbReference type="AlphaFoldDB" id="A0AA88DW43"/>
<sequence>MVDSQHLQFGAHCEALGHLTPEIHKAFMADESEHQEEPSQGNPANRPEASTSRGNAQIANLMRLVEELTRKHNTQQNQMESISAKNQVLKNQLMAMNTQAAYSYYYNPYVGYSAGASTGGWQQATPYYPQGARNTAHSPVAPMLPLSTPTQGSDFKRHANSTWRSTLDLPPPPEGPVPPGTMNVEEIMRSIMSEEMRTLEAQMEQHFFLQIHRATTSTPGFDDLARGVRETPLTKHITNTITPKFGSISFPRFDGISDPYDHLLQYKHVVQSTNIPTGMLDNMICKLFAQSLKGAALRWFCNLSPESIDSFDELSLEFMRSYFVHIQSGKTTKDLWSMIQGPHDSLRAYIKRFSKAISEISGLDDGTTREALKKGLRHTSLFKNEICARYPPTIQDTMHRAKGYIELEEENERVARDLA</sequence>
<dbReference type="Proteomes" id="UP001187192">
    <property type="component" value="Unassembled WGS sequence"/>
</dbReference>